<protein>
    <submittedName>
        <fullName evidence="2">Uncharacterized protein</fullName>
    </submittedName>
</protein>
<gene>
    <name evidence="2" type="ORF">ADUPG1_000068</name>
</gene>
<feature type="region of interest" description="Disordered" evidence="1">
    <location>
        <begin position="290"/>
        <end position="310"/>
    </location>
</feature>
<organism evidence="2 3">
    <name type="scientific">Aduncisulcus paluster</name>
    <dbReference type="NCBI Taxonomy" id="2918883"/>
    <lineage>
        <taxon>Eukaryota</taxon>
        <taxon>Metamonada</taxon>
        <taxon>Carpediemonas-like organisms</taxon>
        <taxon>Aduncisulcus</taxon>
    </lineage>
</organism>
<feature type="non-terminal residue" evidence="2">
    <location>
        <position position="310"/>
    </location>
</feature>
<comment type="caution">
    <text evidence="2">The sequence shown here is derived from an EMBL/GenBank/DDBJ whole genome shotgun (WGS) entry which is preliminary data.</text>
</comment>
<name>A0ABQ5K4J7_9EUKA</name>
<evidence type="ECO:0000313" key="3">
    <source>
        <dbReference type="Proteomes" id="UP001057375"/>
    </source>
</evidence>
<evidence type="ECO:0000256" key="1">
    <source>
        <dbReference type="SAM" id="MobiDB-lite"/>
    </source>
</evidence>
<keyword evidence="3" id="KW-1185">Reference proteome</keyword>
<dbReference type="Proteomes" id="UP001057375">
    <property type="component" value="Unassembled WGS sequence"/>
</dbReference>
<feature type="compositionally biased region" description="Basic and acidic residues" evidence="1">
    <location>
        <begin position="254"/>
        <end position="267"/>
    </location>
</feature>
<evidence type="ECO:0000313" key="2">
    <source>
        <dbReference type="EMBL" id="GKT27509.1"/>
    </source>
</evidence>
<feature type="region of interest" description="Disordered" evidence="1">
    <location>
        <begin position="236"/>
        <end position="267"/>
    </location>
</feature>
<reference evidence="2" key="1">
    <citation type="submission" date="2022-03" db="EMBL/GenBank/DDBJ databases">
        <title>Draft genome sequence of Aduncisulcus paluster, a free-living microaerophilic Fornicata.</title>
        <authorList>
            <person name="Yuyama I."/>
            <person name="Kume K."/>
            <person name="Tamura T."/>
            <person name="Inagaki Y."/>
            <person name="Hashimoto T."/>
        </authorList>
    </citation>
    <scope>NUCLEOTIDE SEQUENCE</scope>
    <source>
        <strain evidence="2">NY0171</strain>
    </source>
</reference>
<feature type="region of interest" description="Disordered" evidence="1">
    <location>
        <begin position="15"/>
        <end position="43"/>
    </location>
</feature>
<sequence length="310" mass="35657">MDLLGDSVTKEEAEEILKRDFFDQQEDSEPSEKPKRRIVSRKSNVSSDTLIGDEIGLSSFILSSKPVLVPYIEQILSFEKDIKKSYFQTHKPTSFDFSANNGDDAESSDTGSDQSIPVTEENLALLEFPRVTLSNLTLPPEYIESNQHKERDFLFSMLGHSELWFQQLPDHGYHPSATAKQVAHKVKEDESVRSHLKTLLFGNKWLEQPKHAISQSSQGMPEEEDDDEEALYAGGYILETDEEREERRRQAKQRKSDEGKRRQERLEEELKLRCSFEEIKKNLRKKASLITSKGAKVGRRRRGYDESADD</sequence>
<proteinExistence type="predicted"/>
<dbReference type="EMBL" id="BQXS01000022">
    <property type="protein sequence ID" value="GKT27509.1"/>
    <property type="molecule type" value="Genomic_DNA"/>
</dbReference>
<accession>A0ABQ5K4J7</accession>